<dbReference type="InterPro" id="IPR050364">
    <property type="entry name" value="Cytochrome_P450_fung"/>
</dbReference>
<reference evidence="9 10" key="1">
    <citation type="submission" date="2024-07" db="EMBL/GenBank/DDBJ databases">
        <title>Section-level genome sequencing and comparative genomics of Aspergillus sections Usti and Cavernicolus.</title>
        <authorList>
            <consortium name="Lawrence Berkeley National Laboratory"/>
            <person name="Nybo J.L."/>
            <person name="Vesth T.C."/>
            <person name="Theobald S."/>
            <person name="Frisvad J.C."/>
            <person name="Larsen T.O."/>
            <person name="Kjaerboelling I."/>
            <person name="Rothschild-Mancinelli K."/>
            <person name="Lyhne E.K."/>
            <person name="Kogle M.E."/>
            <person name="Barry K."/>
            <person name="Clum A."/>
            <person name="Na H."/>
            <person name="Ledsgaard L."/>
            <person name="Lin J."/>
            <person name="Lipzen A."/>
            <person name="Kuo A."/>
            <person name="Riley R."/>
            <person name="Mondo S."/>
            <person name="LaButti K."/>
            <person name="Haridas S."/>
            <person name="Pangalinan J."/>
            <person name="Salamov A.A."/>
            <person name="Simmons B.A."/>
            <person name="Magnuson J.K."/>
            <person name="Chen J."/>
            <person name="Drula E."/>
            <person name="Henrissat B."/>
            <person name="Wiebenga A."/>
            <person name="Lubbers R.J."/>
            <person name="Gomes A.C."/>
            <person name="Macurrencykelacurrency M.R."/>
            <person name="Stajich J."/>
            <person name="Grigoriev I.V."/>
            <person name="Mortensen U.H."/>
            <person name="De vries R.P."/>
            <person name="Baker S.E."/>
            <person name="Andersen M.R."/>
        </authorList>
    </citation>
    <scope>NUCLEOTIDE SEQUENCE [LARGE SCALE GENOMIC DNA]</scope>
    <source>
        <strain evidence="9 10">CBS 756.74</strain>
    </source>
</reference>
<gene>
    <name evidence="9" type="ORF">BJX68DRAFT_272205</name>
</gene>
<organism evidence="9 10">
    <name type="scientific">Aspergillus pseudodeflectus</name>
    <dbReference type="NCBI Taxonomy" id="176178"/>
    <lineage>
        <taxon>Eukaryota</taxon>
        <taxon>Fungi</taxon>
        <taxon>Dikarya</taxon>
        <taxon>Ascomycota</taxon>
        <taxon>Pezizomycotina</taxon>
        <taxon>Eurotiomycetes</taxon>
        <taxon>Eurotiomycetidae</taxon>
        <taxon>Eurotiales</taxon>
        <taxon>Aspergillaceae</taxon>
        <taxon>Aspergillus</taxon>
        <taxon>Aspergillus subgen. Nidulantes</taxon>
    </lineage>
</organism>
<name>A0ABR4JH17_9EURO</name>
<keyword evidence="3" id="KW-0349">Heme</keyword>
<dbReference type="PANTHER" id="PTHR46300">
    <property type="entry name" value="P450, PUTATIVE (EUROFUNG)-RELATED-RELATED"/>
    <property type="match status" value="1"/>
</dbReference>
<dbReference type="Proteomes" id="UP001610444">
    <property type="component" value="Unassembled WGS sequence"/>
</dbReference>
<evidence type="ECO:0000256" key="4">
    <source>
        <dbReference type="ARBA" id="ARBA00022723"/>
    </source>
</evidence>
<keyword evidence="4" id="KW-0479">Metal-binding</keyword>
<proteinExistence type="inferred from homology"/>
<comment type="caution">
    <text evidence="9">The sequence shown here is derived from an EMBL/GenBank/DDBJ whole genome shotgun (WGS) entry which is preliminary data.</text>
</comment>
<evidence type="ECO:0000256" key="6">
    <source>
        <dbReference type="ARBA" id="ARBA00023004"/>
    </source>
</evidence>
<evidence type="ECO:0000256" key="1">
    <source>
        <dbReference type="ARBA" id="ARBA00001971"/>
    </source>
</evidence>
<evidence type="ECO:0000256" key="8">
    <source>
        <dbReference type="SAM" id="MobiDB-lite"/>
    </source>
</evidence>
<dbReference type="GeneID" id="98162316"/>
<accession>A0ABR4JH17</accession>
<keyword evidence="6" id="KW-0408">Iron</keyword>
<dbReference type="EMBL" id="JBFXLR010000075">
    <property type="protein sequence ID" value="KAL2839333.1"/>
    <property type="molecule type" value="Genomic_DNA"/>
</dbReference>
<evidence type="ECO:0000313" key="9">
    <source>
        <dbReference type="EMBL" id="KAL2839333.1"/>
    </source>
</evidence>
<evidence type="ECO:0000256" key="3">
    <source>
        <dbReference type="ARBA" id="ARBA00022617"/>
    </source>
</evidence>
<dbReference type="RefSeq" id="XP_070893502.1">
    <property type="nucleotide sequence ID" value="XM_071047152.1"/>
</dbReference>
<keyword evidence="10" id="KW-1185">Reference proteome</keyword>
<keyword evidence="7" id="KW-0503">Monooxygenase</keyword>
<feature type="compositionally biased region" description="Low complexity" evidence="8">
    <location>
        <begin position="135"/>
        <end position="147"/>
    </location>
</feature>
<sequence length="230" mass="25317">MHREIWAKSSSARFNDLAEDEVVPFLLGLMTRKRPDDAFASVRCLAGEIILKISYGYFITHNGTDPLVDIADKAMEKFSIALRAGAWLVDSLLILRFIPSWSPGATFQRTAEGLLPRSEHIQRPRNIQPARFQDPSPSSTRTSSSSVSDATLAVFQIGKAVRDGVETDTTPGFSTGVVSHPEAFEVWLEIRDERYKGLIEGVDGGGEGDAGILRRIRIRPEGDASAWPGF</sequence>
<evidence type="ECO:0000256" key="7">
    <source>
        <dbReference type="ARBA" id="ARBA00023033"/>
    </source>
</evidence>
<protein>
    <submittedName>
        <fullName evidence="9">Uncharacterized protein</fullName>
    </submittedName>
</protein>
<comment type="cofactor">
    <cofactor evidence="1">
        <name>heme</name>
        <dbReference type="ChEBI" id="CHEBI:30413"/>
    </cofactor>
</comment>
<evidence type="ECO:0000313" key="10">
    <source>
        <dbReference type="Proteomes" id="UP001610444"/>
    </source>
</evidence>
<dbReference type="Gene3D" id="1.10.630.10">
    <property type="entry name" value="Cytochrome P450"/>
    <property type="match status" value="1"/>
</dbReference>
<comment type="similarity">
    <text evidence="2">Belongs to the cytochrome P450 family.</text>
</comment>
<dbReference type="PANTHER" id="PTHR46300:SF7">
    <property type="entry name" value="P450, PUTATIVE (EUROFUNG)-RELATED"/>
    <property type="match status" value="1"/>
</dbReference>
<keyword evidence="5" id="KW-0560">Oxidoreductase</keyword>
<evidence type="ECO:0000256" key="2">
    <source>
        <dbReference type="ARBA" id="ARBA00010617"/>
    </source>
</evidence>
<feature type="region of interest" description="Disordered" evidence="8">
    <location>
        <begin position="124"/>
        <end position="147"/>
    </location>
</feature>
<evidence type="ECO:0000256" key="5">
    <source>
        <dbReference type="ARBA" id="ARBA00023002"/>
    </source>
</evidence>
<dbReference type="InterPro" id="IPR036396">
    <property type="entry name" value="Cyt_P450_sf"/>
</dbReference>